<name>X1GW01_9ZZZZ</name>
<dbReference type="GO" id="GO:0006508">
    <property type="term" value="P:proteolysis"/>
    <property type="evidence" value="ECO:0007669"/>
    <property type="project" value="InterPro"/>
</dbReference>
<sequence>SLDSKEIERSIDTCILLAKNNLSSGYYFPGKGTIPNISISDAKIVQDPLGIKNDSTEELLSEIKQQQEIQPTFGRFSVHIDEVFLRNSNNLNLSTLKTYFLIELSLKAQENGKLAEYWPYQYIKEKDQLNFPVRIKKWAKLAQDTLIAQTPKSNNKATIIFSPQVLSNAINPVIGAHASGKAFHQGLSRFKIDEIAASENITIFDDGLMKSGFNTNGWDGEGSPHQRNEIIRKGTFQKRLYDQKYAILENKEPTGNGVRTMSGGVENGVSNLEILPGDMNLEEIISQINE</sequence>
<feature type="domain" description="Metalloprotease TldD/E C-terminal" evidence="1">
    <location>
        <begin position="156"/>
        <end position="289"/>
    </location>
</feature>
<protein>
    <recommendedName>
        <fullName evidence="1">Metalloprotease TldD/E C-terminal domain-containing protein</fullName>
    </recommendedName>
</protein>
<dbReference type="PANTHER" id="PTHR43421:SF1">
    <property type="entry name" value="METALLOPROTEASE PMBA"/>
    <property type="match status" value="1"/>
</dbReference>
<evidence type="ECO:0000259" key="1">
    <source>
        <dbReference type="Pfam" id="PF19289"/>
    </source>
</evidence>
<dbReference type="PANTHER" id="PTHR43421">
    <property type="entry name" value="METALLOPROTEASE PMBA"/>
    <property type="match status" value="1"/>
</dbReference>
<gene>
    <name evidence="2" type="ORF">S03H2_31500</name>
</gene>
<feature type="non-terminal residue" evidence="2">
    <location>
        <position position="290"/>
    </location>
</feature>
<dbReference type="InterPro" id="IPR036059">
    <property type="entry name" value="TldD/PmbA_sf"/>
</dbReference>
<feature type="non-terminal residue" evidence="2">
    <location>
        <position position="1"/>
    </location>
</feature>
<comment type="caution">
    <text evidence="2">The sequence shown here is derived from an EMBL/GenBank/DDBJ whole genome shotgun (WGS) entry which is preliminary data.</text>
</comment>
<dbReference type="GO" id="GO:0008237">
    <property type="term" value="F:metallopeptidase activity"/>
    <property type="evidence" value="ECO:0007669"/>
    <property type="project" value="InterPro"/>
</dbReference>
<reference evidence="2" key="1">
    <citation type="journal article" date="2014" name="Front. Microbiol.">
        <title>High frequency of phylogenetically diverse reductive dehalogenase-homologous genes in deep subseafloor sedimentary metagenomes.</title>
        <authorList>
            <person name="Kawai M."/>
            <person name="Futagami T."/>
            <person name="Toyoda A."/>
            <person name="Takaki Y."/>
            <person name="Nishi S."/>
            <person name="Hori S."/>
            <person name="Arai W."/>
            <person name="Tsubouchi T."/>
            <person name="Morono Y."/>
            <person name="Uchiyama I."/>
            <person name="Ito T."/>
            <person name="Fujiyama A."/>
            <person name="Inagaki F."/>
            <person name="Takami H."/>
        </authorList>
    </citation>
    <scope>NUCLEOTIDE SEQUENCE</scope>
    <source>
        <strain evidence="2">Expedition CK06-06</strain>
    </source>
</reference>
<proteinExistence type="predicted"/>
<dbReference type="Pfam" id="PF19289">
    <property type="entry name" value="PmbA_TldD_3rd"/>
    <property type="match status" value="1"/>
</dbReference>
<dbReference type="AlphaFoldDB" id="X1GW01"/>
<dbReference type="GO" id="GO:0005829">
    <property type="term" value="C:cytosol"/>
    <property type="evidence" value="ECO:0007669"/>
    <property type="project" value="TreeGrafter"/>
</dbReference>
<organism evidence="2">
    <name type="scientific">marine sediment metagenome</name>
    <dbReference type="NCBI Taxonomy" id="412755"/>
    <lineage>
        <taxon>unclassified sequences</taxon>
        <taxon>metagenomes</taxon>
        <taxon>ecological metagenomes</taxon>
    </lineage>
</organism>
<accession>X1GW01</accession>
<dbReference type="EMBL" id="BARU01019102">
    <property type="protein sequence ID" value="GAH49000.1"/>
    <property type="molecule type" value="Genomic_DNA"/>
</dbReference>
<evidence type="ECO:0000313" key="2">
    <source>
        <dbReference type="EMBL" id="GAH49000.1"/>
    </source>
</evidence>
<dbReference type="SUPFAM" id="SSF111283">
    <property type="entry name" value="Putative modulator of DNA gyrase, PmbA/TldD"/>
    <property type="match status" value="1"/>
</dbReference>
<dbReference type="InterPro" id="IPR045569">
    <property type="entry name" value="Metalloprtase-TldD/E_C"/>
</dbReference>
<dbReference type="InterPro" id="IPR047657">
    <property type="entry name" value="PmbA"/>
</dbReference>